<dbReference type="PROSITE" id="PS51321">
    <property type="entry name" value="TFIIS_CENTRAL"/>
    <property type="match status" value="1"/>
</dbReference>
<gene>
    <name evidence="11" type="ORF">OKA104_LOCUS25943</name>
    <name evidence="10" type="ORF">VCS650_LOCUS25400</name>
</gene>
<evidence type="ECO:0000259" key="8">
    <source>
        <dbReference type="PROSITE" id="PS51319"/>
    </source>
</evidence>
<dbReference type="Gene3D" id="1.20.930.10">
    <property type="entry name" value="Conserved domain common to transcription factors TFIIS, elongin A, CRSP70"/>
    <property type="match status" value="1"/>
</dbReference>
<dbReference type="InterPro" id="IPR017923">
    <property type="entry name" value="TFIIS_N"/>
</dbReference>
<evidence type="ECO:0000313" key="10">
    <source>
        <dbReference type="EMBL" id="CAF1197102.1"/>
    </source>
</evidence>
<dbReference type="Proteomes" id="UP000663891">
    <property type="component" value="Unassembled WGS sequence"/>
</dbReference>
<dbReference type="PROSITE" id="PS51133">
    <property type="entry name" value="ZF_TFIIS_2"/>
    <property type="match status" value="1"/>
</dbReference>
<evidence type="ECO:0000256" key="4">
    <source>
        <dbReference type="ARBA" id="ARBA00023242"/>
    </source>
</evidence>
<dbReference type="Gene3D" id="1.10.472.30">
    <property type="entry name" value="Transcription elongation factor S-II, central domain"/>
    <property type="match status" value="1"/>
</dbReference>
<dbReference type="SMART" id="SM00510">
    <property type="entry name" value="TFS2M"/>
    <property type="match status" value="1"/>
</dbReference>
<evidence type="ECO:0000259" key="9">
    <source>
        <dbReference type="PROSITE" id="PS51321"/>
    </source>
</evidence>
<dbReference type="SUPFAM" id="SSF47676">
    <property type="entry name" value="Conserved domain common to transcription factors TFIIS, elongin A, CRSP70"/>
    <property type="match status" value="1"/>
</dbReference>
<keyword evidence="4 6" id="KW-0539">Nucleus</keyword>
<dbReference type="SMART" id="SM00440">
    <property type="entry name" value="ZnF_C2C2"/>
    <property type="match status" value="1"/>
</dbReference>
<dbReference type="GO" id="GO:0006351">
    <property type="term" value="P:DNA-templated transcription"/>
    <property type="evidence" value="ECO:0007669"/>
    <property type="project" value="InterPro"/>
</dbReference>
<evidence type="ECO:0000256" key="5">
    <source>
        <dbReference type="PROSITE-ProRule" id="PRU00472"/>
    </source>
</evidence>
<organism evidence="11 12">
    <name type="scientific">Adineta steineri</name>
    <dbReference type="NCBI Taxonomy" id="433720"/>
    <lineage>
        <taxon>Eukaryota</taxon>
        <taxon>Metazoa</taxon>
        <taxon>Spiralia</taxon>
        <taxon>Gnathifera</taxon>
        <taxon>Rotifera</taxon>
        <taxon>Eurotatoria</taxon>
        <taxon>Bdelloidea</taxon>
        <taxon>Adinetida</taxon>
        <taxon>Adinetidae</taxon>
        <taxon>Adineta</taxon>
    </lineage>
</organism>
<evidence type="ECO:0000256" key="6">
    <source>
        <dbReference type="PROSITE-ProRule" id="PRU00649"/>
    </source>
</evidence>
<dbReference type="InterPro" id="IPR036575">
    <property type="entry name" value="TFIIS_cen_dom_sf"/>
</dbReference>
<feature type="domain" description="TFIIS-type" evidence="7">
    <location>
        <begin position="213"/>
        <end position="279"/>
    </location>
</feature>
<dbReference type="InterPro" id="IPR035100">
    <property type="entry name" value="TF_IIS-typ"/>
</dbReference>
<sequence length="279" mass="31207">MINKSEINESIARTLLIRLEELHVPLMVLQRTGIGKTVNELRRTITNENLATMTKSLLKNWKKLLPNSSVKDNKSTTSQSTISNSNVPWYTTDNVRLKSRELLVNALSINGIPEGSNDPEGLCARIEDAIFKEIKDTKIQYGRRIRSRIFNLRDTKNPDLRTKVLAGIITPEQLAVMTSEEMISDTLKKECDKLKEITHRESLLGVDDGIGCDLIQCEQCKKNNCSYSELQTLSGDEPMTLFVLSTKPTPQLAQISTIPSKQGTTTTTAILLEPSESCK</sequence>
<feature type="domain" description="TFIIS N-terminal" evidence="8">
    <location>
        <begin position="1"/>
        <end position="68"/>
    </location>
</feature>
<accession>A0A819JU46</accession>
<comment type="subcellular location">
    <subcellularLocation>
        <location evidence="6">Nucleus</location>
    </subcellularLocation>
</comment>
<dbReference type="EMBL" id="CAJNON010000325">
    <property type="protein sequence ID" value="CAF1197102.1"/>
    <property type="molecule type" value="Genomic_DNA"/>
</dbReference>
<dbReference type="Pfam" id="PF07500">
    <property type="entry name" value="TFIIS_M"/>
    <property type="match status" value="1"/>
</dbReference>
<dbReference type="PIRSF" id="PIRSF006704">
    <property type="entry name" value="TF_IIS"/>
    <property type="match status" value="1"/>
</dbReference>
<keyword evidence="1" id="KW-0479">Metal-binding</keyword>
<dbReference type="InterPro" id="IPR003618">
    <property type="entry name" value="TFIIS_cen_dom"/>
</dbReference>
<reference evidence="11" key="1">
    <citation type="submission" date="2021-02" db="EMBL/GenBank/DDBJ databases">
        <authorList>
            <person name="Nowell W R."/>
        </authorList>
    </citation>
    <scope>NUCLEOTIDE SEQUENCE</scope>
</reference>
<evidence type="ECO:0000256" key="2">
    <source>
        <dbReference type="ARBA" id="ARBA00022771"/>
    </source>
</evidence>
<dbReference type="GO" id="GO:0008270">
    <property type="term" value="F:zinc ion binding"/>
    <property type="evidence" value="ECO:0007669"/>
    <property type="project" value="UniProtKB-KW"/>
</dbReference>
<dbReference type="Gene3D" id="2.20.25.10">
    <property type="match status" value="1"/>
</dbReference>
<keyword evidence="3" id="KW-0862">Zinc</keyword>
<feature type="domain" description="TFIIS central" evidence="9">
    <location>
        <begin position="95"/>
        <end position="210"/>
    </location>
</feature>
<evidence type="ECO:0000259" key="7">
    <source>
        <dbReference type="PROSITE" id="PS51133"/>
    </source>
</evidence>
<evidence type="ECO:0000313" key="12">
    <source>
        <dbReference type="Proteomes" id="UP000663881"/>
    </source>
</evidence>
<dbReference type="GO" id="GO:0005634">
    <property type="term" value="C:nucleus"/>
    <property type="evidence" value="ECO:0007669"/>
    <property type="project" value="UniProtKB-SubCell"/>
</dbReference>
<evidence type="ECO:0000256" key="1">
    <source>
        <dbReference type="ARBA" id="ARBA00022723"/>
    </source>
</evidence>
<evidence type="ECO:0000313" key="11">
    <source>
        <dbReference type="EMBL" id="CAF3933184.1"/>
    </source>
</evidence>
<evidence type="ECO:0000256" key="3">
    <source>
        <dbReference type="ARBA" id="ARBA00022833"/>
    </source>
</evidence>
<dbReference type="SUPFAM" id="SSF46942">
    <property type="entry name" value="Elongation factor TFIIS domain 2"/>
    <property type="match status" value="1"/>
</dbReference>
<dbReference type="OrthoDB" id="44867at2759"/>
<dbReference type="Pfam" id="PF08711">
    <property type="entry name" value="Med26"/>
    <property type="match status" value="1"/>
</dbReference>
<dbReference type="AlphaFoldDB" id="A0A819JU46"/>
<dbReference type="PANTHER" id="PTHR11477:SF0">
    <property type="entry name" value="IP08861P-RELATED"/>
    <property type="match status" value="1"/>
</dbReference>
<dbReference type="PROSITE" id="PS51319">
    <property type="entry name" value="TFIIS_N"/>
    <property type="match status" value="1"/>
</dbReference>
<dbReference type="Proteomes" id="UP000663881">
    <property type="component" value="Unassembled WGS sequence"/>
</dbReference>
<protein>
    <submittedName>
        <fullName evidence="11">Uncharacterized protein</fullName>
    </submittedName>
</protein>
<name>A0A819JU46_9BILA</name>
<keyword evidence="2 5" id="KW-0863">Zinc-finger</keyword>
<dbReference type="GO" id="GO:0003676">
    <property type="term" value="F:nucleic acid binding"/>
    <property type="evidence" value="ECO:0007669"/>
    <property type="project" value="InterPro"/>
</dbReference>
<dbReference type="InterPro" id="IPR035441">
    <property type="entry name" value="TFIIS/LEDGF_dom_sf"/>
</dbReference>
<dbReference type="EMBL" id="CAJOAY010002224">
    <property type="protein sequence ID" value="CAF3933184.1"/>
    <property type="molecule type" value="Genomic_DNA"/>
</dbReference>
<comment type="caution">
    <text evidence="11">The sequence shown here is derived from an EMBL/GenBank/DDBJ whole genome shotgun (WGS) entry which is preliminary data.</text>
</comment>
<dbReference type="InterPro" id="IPR001222">
    <property type="entry name" value="Znf_TFIIS"/>
</dbReference>
<dbReference type="PANTHER" id="PTHR11477">
    <property type="entry name" value="TRANSCRIPTION FACTOR S-II ZINC FINGER DOMAIN-CONTAINING PROTEIN"/>
    <property type="match status" value="1"/>
</dbReference>
<dbReference type="Pfam" id="PF01096">
    <property type="entry name" value="Zn_ribbon_TFIIS"/>
    <property type="match status" value="1"/>
</dbReference>
<proteinExistence type="predicted"/>
<dbReference type="SUPFAM" id="SSF57783">
    <property type="entry name" value="Zinc beta-ribbon"/>
    <property type="match status" value="1"/>
</dbReference>